<evidence type="ECO:0000313" key="1">
    <source>
        <dbReference type="EMBL" id="CAB4128153.1"/>
    </source>
</evidence>
<reference evidence="2" key="1">
    <citation type="submission" date="2020-05" db="EMBL/GenBank/DDBJ databases">
        <authorList>
            <person name="Chiriac C."/>
            <person name="Salcher M."/>
            <person name="Ghai R."/>
            <person name="Kavagutti S V."/>
        </authorList>
    </citation>
    <scope>NUCLEOTIDE SEQUENCE</scope>
</reference>
<protein>
    <submittedName>
        <fullName evidence="2">Siphovirus Gp157</fullName>
    </submittedName>
</protein>
<dbReference type="EMBL" id="LR796223">
    <property type="protein sequence ID" value="CAB4128153.1"/>
    <property type="molecule type" value="Genomic_DNA"/>
</dbReference>
<organism evidence="2">
    <name type="scientific">uncultured Caudovirales phage</name>
    <dbReference type="NCBI Taxonomy" id="2100421"/>
    <lineage>
        <taxon>Viruses</taxon>
        <taxon>Duplodnaviria</taxon>
        <taxon>Heunggongvirae</taxon>
        <taxon>Uroviricota</taxon>
        <taxon>Caudoviricetes</taxon>
        <taxon>Peduoviridae</taxon>
        <taxon>Maltschvirus</taxon>
        <taxon>Maltschvirus maltsch</taxon>
    </lineage>
</organism>
<dbReference type="InterPro" id="IPR008840">
    <property type="entry name" value="Sipho_Gp157"/>
</dbReference>
<evidence type="ECO:0000313" key="2">
    <source>
        <dbReference type="EMBL" id="CAB5216985.1"/>
    </source>
</evidence>
<dbReference type="Pfam" id="PF05565">
    <property type="entry name" value="Sipho_Gp157"/>
    <property type="match status" value="1"/>
</dbReference>
<accession>A0A6J7WHP2</accession>
<name>A0A6J7WHP2_9CAUD</name>
<dbReference type="EMBL" id="LR798245">
    <property type="protein sequence ID" value="CAB5216985.1"/>
    <property type="molecule type" value="Genomic_DNA"/>
</dbReference>
<sequence length="162" mass="18614">MSLLTIAQQMVELKHMADVMEIDEDLLNDTLDSLEGTFQEKVEYLTSRIMETNRFADICKAEEQRLADRRRSLEKRSESIKQYIQNQMVIVGMQKLNYPLFTVTLQKNPPKVVVNDESLIPKEYKKIETVTSPDKKSILEALKNGALVPGTQLEQGQSLRIK</sequence>
<gene>
    <name evidence="1" type="ORF">UFOVP103_23</name>
    <name evidence="2" type="ORF">UFOVP197_32</name>
</gene>
<proteinExistence type="predicted"/>